<dbReference type="GO" id="GO:0009003">
    <property type="term" value="F:signal peptidase activity"/>
    <property type="evidence" value="ECO:0007669"/>
    <property type="project" value="UniProtKB-EC"/>
</dbReference>
<dbReference type="SUPFAM" id="SSF51306">
    <property type="entry name" value="LexA/Signal peptidase"/>
    <property type="match status" value="1"/>
</dbReference>
<proteinExistence type="inferred from homology"/>
<dbReference type="OrthoDB" id="9815782at2"/>
<dbReference type="InterPro" id="IPR036286">
    <property type="entry name" value="LexA/Signal_pep-like_sf"/>
</dbReference>
<protein>
    <recommendedName>
        <fullName evidence="4 7">Signal peptidase I</fullName>
        <ecNumber evidence="3 7">3.4.21.89</ecNumber>
    </recommendedName>
</protein>
<organism evidence="9 11">
    <name type="scientific">Sphingomonas paucimobilis</name>
    <name type="common">Pseudomonas paucimobilis</name>
    <dbReference type="NCBI Taxonomy" id="13689"/>
    <lineage>
        <taxon>Bacteria</taxon>
        <taxon>Pseudomonadati</taxon>
        <taxon>Pseudomonadota</taxon>
        <taxon>Alphaproteobacteria</taxon>
        <taxon>Sphingomonadales</taxon>
        <taxon>Sphingomonadaceae</taxon>
        <taxon>Sphingomonas</taxon>
    </lineage>
</organism>
<evidence type="ECO:0000259" key="8">
    <source>
        <dbReference type="Pfam" id="PF10502"/>
    </source>
</evidence>
<dbReference type="InterPro" id="IPR019533">
    <property type="entry name" value="Peptidase_S26"/>
</dbReference>
<dbReference type="PROSITE" id="PS00760">
    <property type="entry name" value="SPASE_I_2"/>
    <property type="match status" value="1"/>
</dbReference>
<dbReference type="GeneID" id="78526720"/>
<evidence type="ECO:0000256" key="1">
    <source>
        <dbReference type="ARBA" id="ARBA00000677"/>
    </source>
</evidence>
<reference evidence="10 12" key="2">
    <citation type="submission" date="2020-12" db="EMBL/GenBank/DDBJ databases">
        <title>FDA dAtabase for Regulatory Grade micrObial Sequences (FDA-ARGOS): Supporting development and validation of Infectious Disease Dx tests.</title>
        <authorList>
            <person name="Sproer C."/>
            <person name="Gronow S."/>
            <person name="Severitt S."/>
            <person name="Schroder I."/>
            <person name="Tallon L."/>
            <person name="Sadzewicz L."/>
            <person name="Zhao X."/>
            <person name="Boylan J."/>
            <person name="Ott S."/>
            <person name="Bowen H."/>
            <person name="Vavikolanu K."/>
            <person name="Mehta A."/>
            <person name="Aluvathingal J."/>
            <person name="Nadendla S."/>
            <person name="Lowell S."/>
            <person name="Myers T."/>
            <person name="Yan Y."/>
            <person name="Sichtig H."/>
        </authorList>
    </citation>
    <scope>NUCLEOTIDE SEQUENCE [LARGE SCALE GENOMIC DNA]</scope>
    <source>
        <strain evidence="10 12">FDAARGOS_881</strain>
    </source>
</reference>
<dbReference type="Proteomes" id="UP000594836">
    <property type="component" value="Chromosome"/>
</dbReference>
<dbReference type="EC" id="3.4.21.89" evidence="3 7"/>
<evidence type="ECO:0000256" key="3">
    <source>
        <dbReference type="ARBA" id="ARBA00013208"/>
    </source>
</evidence>
<reference evidence="9 11" key="1">
    <citation type="submission" date="2020-05" db="EMBL/GenBank/DDBJ databases">
        <title>Draft Genome Sequences of Sphingomonas sp. Isolated from the International Space Station.</title>
        <authorList>
            <person name="Bijlani S."/>
            <person name="Singh N.K."/>
            <person name="Mason C.E."/>
            <person name="Wang C.C."/>
            <person name="Venkateswaran K."/>
        </authorList>
    </citation>
    <scope>NUCLEOTIDE SEQUENCE [LARGE SCALE GENOMIC DNA]</scope>
    <source>
        <strain evidence="9 11">FKI-L5-BR-P1</strain>
    </source>
</reference>
<evidence type="ECO:0000256" key="5">
    <source>
        <dbReference type="ARBA" id="ARBA00022801"/>
    </source>
</evidence>
<dbReference type="AlphaFoldDB" id="A0A411LIF8"/>
<dbReference type="EMBL" id="JABEOU010000055">
    <property type="protein sequence ID" value="NNG59385.1"/>
    <property type="molecule type" value="Genomic_DNA"/>
</dbReference>
<dbReference type="GO" id="GO:0006465">
    <property type="term" value="P:signal peptide processing"/>
    <property type="evidence" value="ECO:0007669"/>
    <property type="project" value="InterPro"/>
</dbReference>
<sequence length="265" mass="29668">MADTPQKSEAKDTLRFFLKLALFVFILRSFIVTSFVIPSESMLPRLLIGDYLFVTKWNYGYSRWSFPFGLPLLPGRILGRDPARGDVVVFRSPGPDDHDVIKRVIGLPGDTIQVQNGQVILNGRPVPKQRVADFILPLTPNFPAEKCGAEHLDTVAGKAVCRYARFRETLPNGKSYDVLDQGDFPDRDDTVVYTVPAGDVFLMGDNRDDSADSRFAPPMGMGYIPMNRLEGRAAVTFFSTDGSAEWIKPWTWVSAARWNRIGEGF</sequence>
<comment type="subcellular location">
    <subcellularLocation>
        <location evidence="7">Membrane</location>
        <topology evidence="7">Single-pass type II membrane protein</topology>
    </subcellularLocation>
</comment>
<feature type="transmembrane region" description="Helical" evidence="7">
    <location>
        <begin position="16"/>
        <end position="37"/>
    </location>
</feature>
<evidence type="ECO:0000313" key="9">
    <source>
        <dbReference type="EMBL" id="NNG59385.1"/>
    </source>
</evidence>
<dbReference type="PRINTS" id="PR00727">
    <property type="entry name" value="LEADERPTASE"/>
</dbReference>
<keyword evidence="7" id="KW-0472">Membrane</keyword>
<comment type="catalytic activity">
    <reaction evidence="1 7">
        <text>Cleavage of hydrophobic, N-terminal signal or leader sequences from secreted and periplasmic proteins.</text>
        <dbReference type="EC" id="3.4.21.89"/>
    </reaction>
</comment>
<accession>A0A411LIF8</accession>
<keyword evidence="5 7" id="KW-0378">Hydrolase</keyword>
<feature type="active site" evidence="6">
    <location>
        <position position="102"/>
    </location>
</feature>
<dbReference type="InterPro" id="IPR000223">
    <property type="entry name" value="Pept_S26A_signal_pept_1"/>
</dbReference>
<dbReference type="Gene3D" id="2.10.109.10">
    <property type="entry name" value="Umud Fragment, subunit A"/>
    <property type="match status" value="1"/>
</dbReference>
<keyword evidence="7" id="KW-0645">Protease</keyword>
<evidence type="ECO:0000256" key="2">
    <source>
        <dbReference type="ARBA" id="ARBA00009370"/>
    </source>
</evidence>
<feature type="active site" evidence="6">
    <location>
        <position position="41"/>
    </location>
</feature>
<keyword evidence="7" id="KW-0812">Transmembrane</keyword>
<dbReference type="NCBIfam" id="TIGR02227">
    <property type="entry name" value="sigpep_I_bact"/>
    <property type="match status" value="1"/>
</dbReference>
<dbReference type="PANTHER" id="PTHR43390:SF1">
    <property type="entry name" value="CHLOROPLAST PROCESSING PEPTIDASE"/>
    <property type="match status" value="1"/>
</dbReference>
<dbReference type="GO" id="GO:0004252">
    <property type="term" value="F:serine-type endopeptidase activity"/>
    <property type="evidence" value="ECO:0007669"/>
    <property type="project" value="InterPro"/>
</dbReference>
<dbReference type="PANTHER" id="PTHR43390">
    <property type="entry name" value="SIGNAL PEPTIDASE I"/>
    <property type="match status" value="1"/>
</dbReference>
<evidence type="ECO:0000313" key="10">
    <source>
        <dbReference type="EMBL" id="QPT08703.1"/>
    </source>
</evidence>
<name>A0A411LIF8_SPHPI</name>
<keyword evidence="7" id="KW-1133">Transmembrane helix</keyword>
<evidence type="ECO:0000313" key="12">
    <source>
        <dbReference type="Proteomes" id="UP000594836"/>
    </source>
</evidence>
<evidence type="ECO:0000313" key="11">
    <source>
        <dbReference type="Proteomes" id="UP000550136"/>
    </source>
</evidence>
<dbReference type="RefSeq" id="WP_007406119.1">
    <property type="nucleotide sequence ID" value="NZ_AP023323.1"/>
</dbReference>
<dbReference type="Pfam" id="PF10502">
    <property type="entry name" value="Peptidase_S26"/>
    <property type="match status" value="1"/>
</dbReference>
<dbReference type="EMBL" id="CP065713">
    <property type="protein sequence ID" value="QPT08703.1"/>
    <property type="molecule type" value="Genomic_DNA"/>
</dbReference>
<dbReference type="InterPro" id="IPR019757">
    <property type="entry name" value="Pept_S26A_signal_pept_1_Lys-AS"/>
</dbReference>
<gene>
    <name evidence="9" type="primary">lepB</name>
    <name evidence="9" type="ORF">HKX06_18690</name>
    <name evidence="10" type="ORF">I6G38_18630</name>
</gene>
<dbReference type="Proteomes" id="UP000550136">
    <property type="component" value="Unassembled WGS sequence"/>
</dbReference>
<evidence type="ECO:0000256" key="4">
    <source>
        <dbReference type="ARBA" id="ARBA00019232"/>
    </source>
</evidence>
<evidence type="ECO:0000256" key="7">
    <source>
        <dbReference type="RuleBase" id="RU362042"/>
    </source>
</evidence>
<evidence type="ECO:0000256" key="6">
    <source>
        <dbReference type="PIRSR" id="PIRSR600223-1"/>
    </source>
</evidence>
<dbReference type="GO" id="GO:0016020">
    <property type="term" value="C:membrane"/>
    <property type="evidence" value="ECO:0007669"/>
    <property type="project" value="UniProtKB-SubCell"/>
</dbReference>
<dbReference type="CDD" id="cd06530">
    <property type="entry name" value="S26_SPase_I"/>
    <property type="match status" value="1"/>
</dbReference>
<comment type="similarity">
    <text evidence="2 7">Belongs to the peptidase S26 family.</text>
</comment>
<feature type="domain" description="Peptidase S26" evidence="8">
    <location>
        <begin position="12"/>
        <end position="237"/>
    </location>
</feature>